<accession>A0AB36DQ79</accession>
<gene>
    <name evidence="2" type="ORF">AO370_0473</name>
</gene>
<dbReference type="Proteomes" id="UP000078295">
    <property type="component" value="Unassembled WGS sequence"/>
</dbReference>
<protein>
    <submittedName>
        <fullName evidence="2">Ribosomal-protein-L7p-serine acetyltransferase</fullName>
    </submittedName>
</protein>
<evidence type="ECO:0000313" key="2">
    <source>
        <dbReference type="EMBL" id="OAV26818.1"/>
    </source>
</evidence>
<dbReference type="PANTHER" id="PTHR43441:SF11">
    <property type="entry name" value="RIBOSOMAL-PROTEIN-SERINE ACETYLTRANSFERASE"/>
    <property type="match status" value="1"/>
</dbReference>
<dbReference type="InterPro" id="IPR016181">
    <property type="entry name" value="Acyl_CoA_acyltransferase"/>
</dbReference>
<sequence>MDFKIWVFKMFQYKINDALSLTLVHSSFASQMNGIVNAQKDDLGKWLPWANDFSENSYREFVKFALHQYADDKAIHTHIIYDDKIIGAVSLNNIYHHLKKAEIGYWLHQDHRGRGVMTCAVRAIMDIAKNIYGMNVVEIKAGEHNIPSRKVAKRLGFEFCGIIANHENINGEIINHAVYMYRF</sequence>
<evidence type="ECO:0000313" key="3">
    <source>
        <dbReference type="Proteomes" id="UP000078295"/>
    </source>
</evidence>
<name>A0AB36DQ79_MORCA</name>
<dbReference type="PROSITE" id="PS51186">
    <property type="entry name" value="GNAT"/>
    <property type="match status" value="1"/>
</dbReference>
<dbReference type="InterPro" id="IPR000182">
    <property type="entry name" value="GNAT_dom"/>
</dbReference>
<evidence type="ECO:0000259" key="1">
    <source>
        <dbReference type="PROSITE" id="PS51186"/>
    </source>
</evidence>
<dbReference type="PANTHER" id="PTHR43441">
    <property type="entry name" value="RIBOSOMAL-PROTEIN-SERINE ACETYLTRANSFERASE"/>
    <property type="match status" value="1"/>
</dbReference>
<comment type="caution">
    <text evidence="2">The sequence shown here is derived from an EMBL/GenBank/DDBJ whole genome shotgun (WGS) entry which is preliminary data.</text>
</comment>
<organism evidence="2 3">
    <name type="scientific">Moraxella catarrhalis</name>
    <name type="common">Branhamella catarrhalis</name>
    <dbReference type="NCBI Taxonomy" id="480"/>
    <lineage>
        <taxon>Bacteria</taxon>
        <taxon>Pseudomonadati</taxon>
        <taxon>Pseudomonadota</taxon>
        <taxon>Gammaproteobacteria</taxon>
        <taxon>Moraxellales</taxon>
        <taxon>Moraxellaceae</taxon>
        <taxon>Moraxella</taxon>
    </lineage>
</organism>
<dbReference type="Pfam" id="PF13302">
    <property type="entry name" value="Acetyltransf_3"/>
    <property type="match status" value="1"/>
</dbReference>
<proteinExistence type="predicted"/>
<dbReference type="GO" id="GO:0005737">
    <property type="term" value="C:cytoplasm"/>
    <property type="evidence" value="ECO:0007669"/>
    <property type="project" value="TreeGrafter"/>
</dbReference>
<dbReference type="GO" id="GO:0008999">
    <property type="term" value="F:protein-N-terminal-alanine acetyltransferase activity"/>
    <property type="evidence" value="ECO:0007669"/>
    <property type="project" value="TreeGrafter"/>
</dbReference>
<dbReference type="InterPro" id="IPR051908">
    <property type="entry name" value="Ribosomal_N-acetyltransferase"/>
</dbReference>
<dbReference type="SUPFAM" id="SSF55729">
    <property type="entry name" value="Acyl-CoA N-acyltransferases (Nat)"/>
    <property type="match status" value="1"/>
</dbReference>
<dbReference type="Gene3D" id="3.40.630.30">
    <property type="match status" value="1"/>
</dbReference>
<dbReference type="CDD" id="cd04301">
    <property type="entry name" value="NAT_SF"/>
    <property type="match status" value="1"/>
</dbReference>
<reference evidence="2 3" key="1">
    <citation type="journal article" date="2016" name="Genome Biol. Evol.">
        <title>Comparative Genomic Analyses of the Moraxella catarrhalis Serosensitive and Seroresistant Lineages Demonstrate Their Independent Evolution.</title>
        <authorList>
            <person name="Earl J.P."/>
            <person name="de Vries S.P."/>
            <person name="Ahmed A."/>
            <person name="Powell E."/>
            <person name="Schultz M.P."/>
            <person name="Hermans P.W."/>
            <person name="Hill D.J."/>
            <person name="Zhou Z."/>
            <person name="Constantinidou C.I."/>
            <person name="Hu F.Z."/>
            <person name="Bootsma H.J."/>
            <person name="Ehrlich G.D."/>
        </authorList>
    </citation>
    <scope>NUCLEOTIDE SEQUENCE [LARGE SCALE GENOMIC DNA]</scope>
    <source>
        <strain evidence="2 3">F23</strain>
    </source>
</reference>
<dbReference type="GO" id="GO:1990189">
    <property type="term" value="F:protein N-terminal-serine acetyltransferase activity"/>
    <property type="evidence" value="ECO:0007669"/>
    <property type="project" value="TreeGrafter"/>
</dbReference>
<feature type="domain" description="N-acetyltransferase" evidence="1">
    <location>
        <begin position="33"/>
        <end position="183"/>
    </location>
</feature>
<dbReference type="EMBL" id="LXHQ01000019">
    <property type="protein sequence ID" value="OAV26818.1"/>
    <property type="molecule type" value="Genomic_DNA"/>
</dbReference>
<dbReference type="AlphaFoldDB" id="A0AB36DQ79"/>